<dbReference type="Pfam" id="PF00795">
    <property type="entry name" value="CN_hydrolase"/>
    <property type="match status" value="1"/>
</dbReference>
<name>A0A6J6MET9_9ZZZZ</name>
<dbReference type="InterPro" id="IPR003010">
    <property type="entry name" value="C-N_Hydrolase"/>
</dbReference>
<dbReference type="PANTHER" id="PTHR23088:SF27">
    <property type="entry name" value="DEAMINATED GLUTATHIONE AMIDASE"/>
    <property type="match status" value="1"/>
</dbReference>
<protein>
    <submittedName>
        <fullName evidence="3">Unannotated protein</fullName>
    </submittedName>
</protein>
<feature type="domain" description="CN hydrolase" evidence="1">
    <location>
        <begin position="3"/>
        <end position="242"/>
    </location>
</feature>
<sequence length="266" mass="28793">MSVNVALVQLEVSSQEDIALRTARTLDFIEEAAQRADVVVLPELWHVGAFDIAAAKLHAEPIDGSLVASMRQSAADNGIWLHAGSFAELDHDANIYNTSVLIDPNGEVIAIYRKVHLFGFDSGEAAVLTGGSDIVVAETVLGTTGLSTCYDLRFPELFRMLGEQQATAFIVSSGWPQARLEAWDVLLRARAIENQCWIFACNEIGTQGAVVLGGHSQIVSPQGEVIAKASNDECIVYASIDPELPAVVRAEFPVLRDIRIRSSFTN</sequence>
<evidence type="ECO:0000313" key="4">
    <source>
        <dbReference type="EMBL" id="CAB4893361.1"/>
    </source>
</evidence>
<dbReference type="EMBL" id="CAEZWR010000147">
    <property type="protein sequence ID" value="CAB4672446.1"/>
    <property type="molecule type" value="Genomic_DNA"/>
</dbReference>
<dbReference type="SUPFAM" id="SSF56317">
    <property type="entry name" value="Carbon-nitrogen hydrolase"/>
    <property type="match status" value="1"/>
</dbReference>
<dbReference type="PANTHER" id="PTHR23088">
    <property type="entry name" value="NITRILASE-RELATED"/>
    <property type="match status" value="1"/>
</dbReference>
<evidence type="ECO:0000313" key="2">
    <source>
        <dbReference type="EMBL" id="CAB4616280.1"/>
    </source>
</evidence>
<dbReference type="EMBL" id="CAEZVB010000010">
    <property type="protein sequence ID" value="CAB4616280.1"/>
    <property type="molecule type" value="Genomic_DNA"/>
</dbReference>
<dbReference type="CDD" id="cd07583">
    <property type="entry name" value="nitrilase_5"/>
    <property type="match status" value="1"/>
</dbReference>
<dbReference type="AlphaFoldDB" id="A0A6J6MET9"/>
<evidence type="ECO:0000259" key="1">
    <source>
        <dbReference type="PROSITE" id="PS50263"/>
    </source>
</evidence>
<accession>A0A6J6MET9</accession>
<evidence type="ECO:0000313" key="3">
    <source>
        <dbReference type="EMBL" id="CAB4672446.1"/>
    </source>
</evidence>
<organism evidence="3">
    <name type="scientific">freshwater metagenome</name>
    <dbReference type="NCBI Taxonomy" id="449393"/>
    <lineage>
        <taxon>unclassified sequences</taxon>
        <taxon>metagenomes</taxon>
        <taxon>ecological metagenomes</taxon>
    </lineage>
</organism>
<proteinExistence type="predicted"/>
<gene>
    <name evidence="2" type="ORF">UFOPK1908_00399</name>
    <name evidence="3" type="ORF">UFOPK2282_01153</name>
    <name evidence="4" type="ORF">UFOPK3576_00041</name>
</gene>
<dbReference type="EMBL" id="CAFBMO010000001">
    <property type="protein sequence ID" value="CAB4893361.1"/>
    <property type="molecule type" value="Genomic_DNA"/>
</dbReference>
<dbReference type="InterPro" id="IPR036526">
    <property type="entry name" value="C-N_Hydrolase_sf"/>
</dbReference>
<reference evidence="3" key="1">
    <citation type="submission" date="2020-05" db="EMBL/GenBank/DDBJ databases">
        <authorList>
            <person name="Chiriac C."/>
            <person name="Salcher M."/>
            <person name="Ghai R."/>
            <person name="Kavagutti S V."/>
        </authorList>
    </citation>
    <scope>NUCLEOTIDE SEQUENCE</scope>
</reference>
<dbReference type="Gene3D" id="3.60.110.10">
    <property type="entry name" value="Carbon-nitrogen hydrolase"/>
    <property type="match status" value="1"/>
</dbReference>
<dbReference type="PROSITE" id="PS50263">
    <property type="entry name" value="CN_HYDROLASE"/>
    <property type="match status" value="1"/>
</dbReference>